<dbReference type="EMBL" id="JAAMPC010000005">
    <property type="protein sequence ID" value="KAG2313384.1"/>
    <property type="molecule type" value="Genomic_DNA"/>
</dbReference>
<reference evidence="1 2" key="1">
    <citation type="submission" date="2020-02" db="EMBL/GenBank/DDBJ databases">
        <authorList>
            <person name="Ma Q."/>
            <person name="Huang Y."/>
            <person name="Song X."/>
            <person name="Pei D."/>
        </authorList>
    </citation>
    <scope>NUCLEOTIDE SEQUENCE [LARGE SCALE GENOMIC DNA]</scope>
    <source>
        <strain evidence="1">Sxm20200214</strain>
        <tissue evidence="1">Leaf</tissue>
    </source>
</reference>
<dbReference type="AlphaFoldDB" id="A0A8X7VLG6"/>
<proteinExistence type="predicted"/>
<dbReference type="OrthoDB" id="2306007at2759"/>
<keyword evidence="2" id="KW-1185">Reference proteome</keyword>
<sequence length="100" mass="11654">MEQRKRDSGFELVVPPVFSFCTKVLDAKEQIEARDMYWERRCSQKRKAPPSAGREMHGDGGGYFPLDEDLDTRLLDQLMINTSKACKQVLCQWEKKDIEK</sequence>
<accession>A0A8X7VLG6</accession>
<evidence type="ECO:0000313" key="1">
    <source>
        <dbReference type="EMBL" id="KAG2313384.1"/>
    </source>
</evidence>
<evidence type="ECO:0000313" key="2">
    <source>
        <dbReference type="Proteomes" id="UP000886595"/>
    </source>
</evidence>
<dbReference type="PANTHER" id="PTHR37391">
    <property type="entry name" value="E3 UBIQUITIN-PROTEIN LIGASE"/>
    <property type="match status" value="1"/>
</dbReference>
<dbReference type="Proteomes" id="UP000886595">
    <property type="component" value="Unassembled WGS sequence"/>
</dbReference>
<organism evidence="1 2">
    <name type="scientific">Brassica carinata</name>
    <name type="common">Ethiopian mustard</name>
    <name type="synonym">Abyssinian cabbage</name>
    <dbReference type="NCBI Taxonomy" id="52824"/>
    <lineage>
        <taxon>Eukaryota</taxon>
        <taxon>Viridiplantae</taxon>
        <taxon>Streptophyta</taxon>
        <taxon>Embryophyta</taxon>
        <taxon>Tracheophyta</taxon>
        <taxon>Spermatophyta</taxon>
        <taxon>Magnoliopsida</taxon>
        <taxon>eudicotyledons</taxon>
        <taxon>Gunneridae</taxon>
        <taxon>Pentapetalae</taxon>
        <taxon>rosids</taxon>
        <taxon>malvids</taxon>
        <taxon>Brassicales</taxon>
        <taxon>Brassicaceae</taxon>
        <taxon>Brassiceae</taxon>
        <taxon>Brassica</taxon>
    </lineage>
</organism>
<protein>
    <submittedName>
        <fullName evidence="1">Uncharacterized protein</fullName>
    </submittedName>
</protein>
<dbReference type="PANTHER" id="PTHR37391:SF2">
    <property type="entry name" value="E3 UBIQUITIN-PROTEIN LIGASE"/>
    <property type="match status" value="1"/>
</dbReference>
<name>A0A8X7VLG6_BRACI</name>
<comment type="caution">
    <text evidence="1">The sequence shown here is derived from an EMBL/GenBank/DDBJ whole genome shotgun (WGS) entry which is preliminary data.</text>
</comment>
<gene>
    <name evidence="1" type="ORF">Bca52824_024941</name>
</gene>